<evidence type="ECO:0000313" key="2">
    <source>
        <dbReference type="EMBL" id="BAD67726.1"/>
    </source>
</evidence>
<dbReference type="Proteomes" id="UP000000763">
    <property type="component" value="Chromosome 6"/>
</dbReference>
<accession>Q5VS49</accession>
<dbReference type="EMBL" id="AP001168">
    <property type="protein sequence ID" value="BAD67726.1"/>
    <property type="molecule type" value="Genomic_DNA"/>
</dbReference>
<reference evidence="3" key="1">
    <citation type="journal article" date="2005" name="Nature">
        <title>The map-based sequence of the rice genome.</title>
        <authorList>
            <consortium name="International rice genome sequencing project (IRGSP)"/>
            <person name="Matsumoto T."/>
            <person name="Wu J."/>
            <person name="Kanamori H."/>
            <person name="Katayose Y."/>
            <person name="Fujisawa M."/>
            <person name="Namiki N."/>
            <person name="Mizuno H."/>
            <person name="Yamamoto K."/>
            <person name="Antonio B.A."/>
            <person name="Baba T."/>
            <person name="Sakata K."/>
            <person name="Nagamura Y."/>
            <person name="Aoki H."/>
            <person name="Arikawa K."/>
            <person name="Arita K."/>
            <person name="Bito T."/>
            <person name="Chiden Y."/>
            <person name="Fujitsuka N."/>
            <person name="Fukunaka R."/>
            <person name="Hamada M."/>
            <person name="Harada C."/>
            <person name="Hayashi A."/>
            <person name="Hijishita S."/>
            <person name="Honda M."/>
            <person name="Hosokawa S."/>
            <person name="Ichikawa Y."/>
            <person name="Idonuma A."/>
            <person name="Iijima M."/>
            <person name="Ikeda M."/>
            <person name="Ikeno M."/>
            <person name="Ito K."/>
            <person name="Ito S."/>
            <person name="Ito T."/>
            <person name="Ito Y."/>
            <person name="Ito Y."/>
            <person name="Iwabuchi A."/>
            <person name="Kamiya K."/>
            <person name="Karasawa W."/>
            <person name="Kurita K."/>
            <person name="Katagiri S."/>
            <person name="Kikuta A."/>
            <person name="Kobayashi H."/>
            <person name="Kobayashi N."/>
            <person name="Machita K."/>
            <person name="Maehara T."/>
            <person name="Masukawa M."/>
            <person name="Mizubayashi T."/>
            <person name="Mukai Y."/>
            <person name="Nagasaki H."/>
            <person name="Nagata Y."/>
            <person name="Naito S."/>
            <person name="Nakashima M."/>
            <person name="Nakama Y."/>
            <person name="Nakamichi Y."/>
            <person name="Nakamura M."/>
            <person name="Meguro A."/>
            <person name="Negishi M."/>
            <person name="Ohta I."/>
            <person name="Ohta T."/>
            <person name="Okamoto M."/>
            <person name="Ono N."/>
            <person name="Saji S."/>
            <person name="Sakaguchi M."/>
            <person name="Sakai K."/>
            <person name="Shibata M."/>
            <person name="Shimokawa T."/>
            <person name="Song J."/>
            <person name="Takazaki Y."/>
            <person name="Terasawa K."/>
            <person name="Tsugane M."/>
            <person name="Tsuji K."/>
            <person name="Ueda S."/>
            <person name="Waki K."/>
            <person name="Yamagata H."/>
            <person name="Yamamoto M."/>
            <person name="Yamamoto S."/>
            <person name="Yamane H."/>
            <person name="Yoshiki S."/>
            <person name="Yoshihara R."/>
            <person name="Yukawa K."/>
            <person name="Zhong H."/>
            <person name="Yano M."/>
            <person name="Yuan Q."/>
            <person name="Ouyang S."/>
            <person name="Liu J."/>
            <person name="Jones K.M."/>
            <person name="Gansberger K."/>
            <person name="Moffat K."/>
            <person name="Hill J."/>
            <person name="Bera J."/>
            <person name="Fadrosh D."/>
            <person name="Jin S."/>
            <person name="Johri S."/>
            <person name="Kim M."/>
            <person name="Overton L."/>
            <person name="Reardon M."/>
            <person name="Tsitrin T."/>
            <person name="Vuong H."/>
            <person name="Weaver B."/>
            <person name="Ciecko A."/>
            <person name="Tallon L."/>
            <person name="Jackson J."/>
            <person name="Pai G."/>
            <person name="Aken S.V."/>
            <person name="Utterback T."/>
            <person name="Reidmuller S."/>
            <person name="Feldblyum T."/>
            <person name="Hsiao J."/>
            <person name="Zismann V."/>
            <person name="Iobst S."/>
            <person name="de Vazeille A.R."/>
            <person name="Buell C.R."/>
            <person name="Ying K."/>
            <person name="Li Y."/>
            <person name="Lu T."/>
            <person name="Huang Y."/>
            <person name="Zhao Q."/>
            <person name="Feng Q."/>
            <person name="Zhang L."/>
            <person name="Zhu J."/>
            <person name="Weng Q."/>
            <person name="Mu J."/>
            <person name="Lu Y."/>
            <person name="Fan D."/>
            <person name="Liu Y."/>
            <person name="Guan J."/>
            <person name="Zhang Y."/>
            <person name="Yu S."/>
            <person name="Liu X."/>
            <person name="Zhang Y."/>
            <person name="Hong G."/>
            <person name="Han B."/>
            <person name="Choisne N."/>
            <person name="Demange N."/>
            <person name="Orjeda G."/>
            <person name="Samain S."/>
            <person name="Cattolico L."/>
            <person name="Pelletier E."/>
            <person name="Couloux A."/>
            <person name="Segurens B."/>
            <person name="Wincker P."/>
            <person name="D'Hont A."/>
            <person name="Scarpelli C."/>
            <person name="Weissenbach J."/>
            <person name="Salanoubat M."/>
            <person name="Quetier F."/>
            <person name="Yu Y."/>
            <person name="Kim H.R."/>
            <person name="Rambo T."/>
            <person name="Currie J."/>
            <person name="Collura K."/>
            <person name="Luo M."/>
            <person name="Yang T."/>
            <person name="Ammiraju J.S.S."/>
            <person name="Engler F."/>
            <person name="Soderlund C."/>
            <person name="Wing R.A."/>
            <person name="Palmer L.E."/>
            <person name="de la Bastide M."/>
            <person name="Spiegel L."/>
            <person name="Nascimento L."/>
            <person name="Zutavern T."/>
            <person name="O'Shaughnessy A."/>
            <person name="Dike S."/>
            <person name="Dedhia N."/>
            <person name="Preston R."/>
            <person name="Balija V."/>
            <person name="McCombie W.R."/>
            <person name="Chow T."/>
            <person name="Chen H."/>
            <person name="Chung M."/>
            <person name="Chen C."/>
            <person name="Shaw J."/>
            <person name="Wu H."/>
            <person name="Hsiao K."/>
            <person name="Chao Y."/>
            <person name="Chu M."/>
            <person name="Cheng C."/>
            <person name="Hour A."/>
            <person name="Lee P."/>
            <person name="Lin S."/>
            <person name="Lin Y."/>
            <person name="Liou J."/>
            <person name="Liu S."/>
            <person name="Hsing Y."/>
            <person name="Raghuvanshi S."/>
            <person name="Mohanty A."/>
            <person name="Bharti A.K."/>
            <person name="Gaur A."/>
            <person name="Gupta V."/>
            <person name="Kumar D."/>
            <person name="Ravi V."/>
            <person name="Vij S."/>
            <person name="Kapur A."/>
            <person name="Khurana P."/>
            <person name="Khurana P."/>
            <person name="Khurana J.P."/>
            <person name="Tyagi A.K."/>
            <person name="Gaikwad K."/>
            <person name="Singh A."/>
            <person name="Dalal V."/>
            <person name="Srivastava S."/>
            <person name="Dixit A."/>
            <person name="Pal A.K."/>
            <person name="Ghazi I.A."/>
            <person name="Yadav M."/>
            <person name="Pandit A."/>
            <person name="Bhargava A."/>
            <person name="Sureshbabu K."/>
            <person name="Batra K."/>
            <person name="Sharma T.R."/>
            <person name="Mohapatra T."/>
            <person name="Singh N.K."/>
            <person name="Messing J."/>
            <person name="Nelson A.B."/>
            <person name="Fuks G."/>
            <person name="Kavchok S."/>
            <person name="Keizer G."/>
            <person name="Linton E."/>
            <person name="Llaca V."/>
            <person name="Song R."/>
            <person name="Tanyolac B."/>
            <person name="Young S."/>
            <person name="Ho-Il K."/>
            <person name="Hahn J.H."/>
            <person name="Sangsakoo G."/>
            <person name="Vanavichit A."/>
            <person name="de Mattos Luiz.A.T."/>
            <person name="Zimmer P.D."/>
            <person name="Malone G."/>
            <person name="Dellagostin O."/>
            <person name="de Oliveira A.C."/>
            <person name="Bevan M."/>
            <person name="Bancroft I."/>
            <person name="Minx P."/>
            <person name="Cordum H."/>
            <person name="Wilson R."/>
            <person name="Cheng Z."/>
            <person name="Jin W."/>
            <person name="Jiang J."/>
            <person name="Leong S.A."/>
            <person name="Iwama H."/>
            <person name="Gojobori T."/>
            <person name="Itoh T."/>
            <person name="Niimura Y."/>
            <person name="Fujii Y."/>
            <person name="Habara T."/>
            <person name="Sakai H."/>
            <person name="Sato Y."/>
            <person name="Wilson G."/>
            <person name="Kumar K."/>
            <person name="McCouch S."/>
            <person name="Juretic N."/>
            <person name="Hoen D."/>
            <person name="Wright S."/>
            <person name="Bruskiewich R."/>
            <person name="Bureau T."/>
            <person name="Miyao A."/>
            <person name="Hirochika H."/>
            <person name="Nishikawa T."/>
            <person name="Kadowaki K."/>
            <person name="Sugiura M."/>
            <person name="Burr B."/>
            <person name="Sasaki T."/>
        </authorList>
    </citation>
    <scope>NUCLEOTIDE SEQUENCE [LARGE SCALE GENOMIC DNA]</scope>
    <source>
        <strain evidence="3">cv. Nipponbare</strain>
    </source>
</reference>
<proteinExistence type="predicted"/>
<gene>
    <name evidence="2" type="primary">P0425F02.17</name>
</gene>
<reference evidence="3" key="2">
    <citation type="journal article" date="2008" name="Nucleic Acids Res.">
        <title>The rice annotation project database (RAP-DB): 2008 update.</title>
        <authorList>
            <consortium name="The rice annotation project (RAP)"/>
        </authorList>
    </citation>
    <scope>GENOME REANNOTATION</scope>
    <source>
        <strain evidence="3">cv. Nipponbare</strain>
    </source>
</reference>
<protein>
    <submittedName>
        <fullName evidence="2">Epstein-Barr virus EBNA-1-like</fullName>
    </submittedName>
</protein>
<feature type="region of interest" description="Disordered" evidence="1">
    <location>
        <begin position="1"/>
        <end position="36"/>
    </location>
</feature>
<organism evidence="2 3">
    <name type="scientific">Oryza sativa subsp. japonica</name>
    <name type="common">Rice</name>
    <dbReference type="NCBI Taxonomy" id="39947"/>
    <lineage>
        <taxon>Eukaryota</taxon>
        <taxon>Viridiplantae</taxon>
        <taxon>Streptophyta</taxon>
        <taxon>Embryophyta</taxon>
        <taxon>Tracheophyta</taxon>
        <taxon>Spermatophyta</taxon>
        <taxon>Magnoliopsida</taxon>
        <taxon>Liliopsida</taxon>
        <taxon>Poales</taxon>
        <taxon>Poaceae</taxon>
        <taxon>BOP clade</taxon>
        <taxon>Oryzoideae</taxon>
        <taxon>Oryzeae</taxon>
        <taxon>Oryzinae</taxon>
        <taxon>Oryza</taxon>
        <taxon>Oryza sativa</taxon>
    </lineage>
</organism>
<name>Q5VS49_ORYSJ</name>
<sequence>MGRRPKRARAGGVEREGRWTGLTTRGPGRDPLVSGSAHRAEGARGAALGWGRDAVHVRGLRWTRMRRAHAQPHGSRWNARTGRD</sequence>
<dbReference type="AlphaFoldDB" id="Q5VS49"/>
<evidence type="ECO:0000313" key="3">
    <source>
        <dbReference type="Proteomes" id="UP000000763"/>
    </source>
</evidence>
<evidence type="ECO:0000256" key="1">
    <source>
        <dbReference type="SAM" id="MobiDB-lite"/>
    </source>
</evidence>